<keyword evidence="12" id="KW-1185">Reference proteome</keyword>
<feature type="domain" description="C2H2-type" evidence="9">
    <location>
        <begin position="157"/>
        <end position="185"/>
    </location>
</feature>
<dbReference type="GO" id="GO:0000978">
    <property type="term" value="F:RNA polymerase II cis-regulatory region sequence-specific DNA binding"/>
    <property type="evidence" value="ECO:0007669"/>
    <property type="project" value="TreeGrafter"/>
</dbReference>
<comment type="subcellular location">
    <subcellularLocation>
        <location evidence="1">Nucleus</location>
    </subcellularLocation>
</comment>
<evidence type="ECO:0000256" key="6">
    <source>
        <dbReference type="ARBA" id="ARBA00023242"/>
    </source>
</evidence>
<dbReference type="Gene3D" id="3.30.160.60">
    <property type="entry name" value="Classic Zinc Finger"/>
    <property type="match status" value="11"/>
</dbReference>
<evidence type="ECO:0000313" key="11">
    <source>
        <dbReference type="EMBL" id="CRL04950.1"/>
    </source>
</evidence>
<feature type="domain" description="C2H2-type" evidence="9">
    <location>
        <begin position="702"/>
        <end position="729"/>
    </location>
</feature>
<evidence type="ECO:0000256" key="4">
    <source>
        <dbReference type="ARBA" id="ARBA00022771"/>
    </source>
</evidence>
<feature type="domain" description="C2H2-type" evidence="9">
    <location>
        <begin position="760"/>
        <end position="787"/>
    </location>
</feature>
<reference evidence="11 12" key="1">
    <citation type="submission" date="2015-04" db="EMBL/GenBank/DDBJ databases">
        <authorList>
            <person name="Syromyatnikov M.Y."/>
            <person name="Popov V.N."/>
        </authorList>
    </citation>
    <scope>NUCLEOTIDE SEQUENCE [LARGE SCALE GENOMIC DNA]</scope>
</reference>
<feature type="domain" description="C2H2-type" evidence="9">
    <location>
        <begin position="279"/>
        <end position="307"/>
    </location>
</feature>
<dbReference type="Pfam" id="PF02892">
    <property type="entry name" value="zf-BED"/>
    <property type="match status" value="1"/>
</dbReference>
<evidence type="ECO:0000256" key="2">
    <source>
        <dbReference type="ARBA" id="ARBA00022723"/>
    </source>
</evidence>
<keyword evidence="6" id="KW-0539">Nucleus</keyword>
<dbReference type="PANTHER" id="PTHR24376">
    <property type="entry name" value="ZINC FINGER PROTEIN"/>
    <property type="match status" value="1"/>
</dbReference>
<dbReference type="FunFam" id="3.30.160.60:FF:000145">
    <property type="entry name" value="Zinc finger protein 574"/>
    <property type="match status" value="1"/>
</dbReference>
<organism evidence="11 12">
    <name type="scientific">Clunio marinus</name>
    <dbReference type="NCBI Taxonomy" id="568069"/>
    <lineage>
        <taxon>Eukaryota</taxon>
        <taxon>Metazoa</taxon>
        <taxon>Ecdysozoa</taxon>
        <taxon>Arthropoda</taxon>
        <taxon>Hexapoda</taxon>
        <taxon>Insecta</taxon>
        <taxon>Pterygota</taxon>
        <taxon>Neoptera</taxon>
        <taxon>Endopterygota</taxon>
        <taxon>Diptera</taxon>
        <taxon>Nematocera</taxon>
        <taxon>Chironomoidea</taxon>
        <taxon>Chironomidae</taxon>
        <taxon>Clunio</taxon>
    </lineage>
</organism>
<evidence type="ECO:0000256" key="7">
    <source>
        <dbReference type="PROSITE-ProRule" id="PRU00042"/>
    </source>
</evidence>
<dbReference type="InterPro" id="IPR036236">
    <property type="entry name" value="Znf_C2H2_sf"/>
</dbReference>
<dbReference type="GO" id="GO:0005634">
    <property type="term" value="C:nucleus"/>
    <property type="evidence" value="ECO:0007669"/>
    <property type="project" value="UniProtKB-SubCell"/>
</dbReference>
<evidence type="ECO:0000256" key="1">
    <source>
        <dbReference type="ARBA" id="ARBA00004123"/>
    </source>
</evidence>
<dbReference type="Pfam" id="PF07776">
    <property type="entry name" value="zf-AD"/>
    <property type="match status" value="1"/>
</dbReference>
<dbReference type="SUPFAM" id="SSF57667">
    <property type="entry name" value="beta-beta-alpha zinc fingers"/>
    <property type="match status" value="7"/>
</dbReference>
<feature type="binding site" evidence="8">
    <location>
        <position position="5"/>
    </location>
    <ligand>
        <name>Zn(2+)</name>
        <dbReference type="ChEBI" id="CHEBI:29105"/>
    </ligand>
</feature>
<evidence type="ECO:0000313" key="12">
    <source>
        <dbReference type="Proteomes" id="UP000183832"/>
    </source>
</evidence>
<dbReference type="Proteomes" id="UP000183832">
    <property type="component" value="Unassembled WGS sequence"/>
</dbReference>
<dbReference type="Gene3D" id="3.40.1800.20">
    <property type="match status" value="1"/>
</dbReference>
<dbReference type="PROSITE" id="PS00028">
    <property type="entry name" value="ZINC_FINGER_C2H2_1"/>
    <property type="match status" value="17"/>
</dbReference>
<proteinExistence type="predicted"/>
<dbReference type="STRING" id="568069.A0A1J1J0K7"/>
<keyword evidence="3" id="KW-0677">Repeat</keyword>
<keyword evidence="5 8" id="KW-0862">Zinc</keyword>
<dbReference type="SUPFAM" id="SSF57716">
    <property type="entry name" value="Glucocorticoid receptor-like (DNA-binding domain)"/>
    <property type="match status" value="1"/>
</dbReference>
<dbReference type="SMART" id="SM00868">
    <property type="entry name" value="zf-AD"/>
    <property type="match status" value="1"/>
</dbReference>
<feature type="domain" description="C2H2-type" evidence="9">
    <location>
        <begin position="516"/>
        <end position="539"/>
    </location>
</feature>
<protein>
    <submittedName>
        <fullName evidence="11">CLUMA_CG018264, isoform A</fullName>
    </submittedName>
</protein>
<keyword evidence="4 7" id="KW-0863">Zinc-finger</keyword>
<feature type="domain" description="C2H2-type" evidence="9">
    <location>
        <begin position="817"/>
        <end position="844"/>
    </location>
</feature>
<evidence type="ECO:0000256" key="3">
    <source>
        <dbReference type="ARBA" id="ARBA00022737"/>
    </source>
</evidence>
<feature type="domain" description="C2H2-type" evidence="9">
    <location>
        <begin position="788"/>
        <end position="816"/>
    </location>
</feature>
<feature type="binding site" evidence="8">
    <location>
        <position position="53"/>
    </location>
    <ligand>
        <name>Zn(2+)</name>
        <dbReference type="ChEBI" id="CHEBI:29105"/>
    </ligand>
</feature>
<evidence type="ECO:0000256" key="8">
    <source>
        <dbReference type="PROSITE-ProRule" id="PRU01263"/>
    </source>
</evidence>
<dbReference type="EMBL" id="CVRI01000064">
    <property type="protein sequence ID" value="CRL04950.1"/>
    <property type="molecule type" value="Genomic_DNA"/>
</dbReference>
<feature type="domain" description="C2H2-type" evidence="9">
    <location>
        <begin position="555"/>
        <end position="582"/>
    </location>
</feature>
<gene>
    <name evidence="11" type="ORF">CLUMA_CG018264</name>
</gene>
<dbReference type="GO" id="GO:0001228">
    <property type="term" value="F:DNA-binding transcription activator activity, RNA polymerase II-specific"/>
    <property type="evidence" value="ECO:0007669"/>
    <property type="project" value="TreeGrafter"/>
</dbReference>
<dbReference type="OrthoDB" id="7786459at2759"/>
<feature type="domain" description="C2H2-type" evidence="9">
    <location>
        <begin position="730"/>
        <end position="757"/>
    </location>
</feature>
<evidence type="ECO:0000259" key="10">
    <source>
        <dbReference type="PROSITE" id="PS51915"/>
    </source>
</evidence>
<dbReference type="Pfam" id="PF00096">
    <property type="entry name" value="zf-C2H2"/>
    <property type="match status" value="5"/>
</dbReference>
<dbReference type="PROSITE" id="PS50157">
    <property type="entry name" value="ZINC_FINGER_C2H2_2"/>
    <property type="match status" value="13"/>
</dbReference>
<keyword evidence="2 8" id="KW-0479">Metal-binding</keyword>
<dbReference type="PROSITE" id="PS51915">
    <property type="entry name" value="ZAD"/>
    <property type="match status" value="1"/>
</dbReference>
<dbReference type="InterPro" id="IPR012934">
    <property type="entry name" value="Znf_AD"/>
</dbReference>
<name>A0A1J1J0K7_9DIPT</name>
<dbReference type="InterPro" id="IPR003656">
    <property type="entry name" value="Znf_BED"/>
</dbReference>
<feature type="domain" description="C2H2-type" evidence="9">
    <location>
        <begin position="671"/>
        <end position="699"/>
    </location>
</feature>
<dbReference type="SMART" id="SM00355">
    <property type="entry name" value="ZnF_C2H2"/>
    <property type="match status" value="20"/>
</dbReference>
<dbReference type="InterPro" id="IPR013087">
    <property type="entry name" value="Znf_C2H2_type"/>
</dbReference>
<accession>A0A1J1J0K7</accession>
<dbReference type="GO" id="GO:0008270">
    <property type="term" value="F:zinc ion binding"/>
    <property type="evidence" value="ECO:0007669"/>
    <property type="project" value="UniProtKB-UniRule"/>
</dbReference>
<feature type="domain" description="C2H2-type" evidence="9">
    <location>
        <begin position="412"/>
        <end position="440"/>
    </location>
</feature>
<feature type="domain" description="ZAD" evidence="10">
    <location>
        <begin position="3"/>
        <end position="80"/>
    </location>
</feature>
<dbReference type="AlphaFoldDB" id="A0A1J1J0K7"/>
<dbReference type="PANTHER" id="PTHR24376:SF216">
    <property type="entry name" value="ZINC FINGER PROTEIN 420-LIKE"/>
    <property type="match status" value="1"/>
</dbReference>
<feature type="binding site" evidence="8">
    <location>
        <position position="8"/>
    </location>
    <ligand>
        <name>Zn(2+)</name>
        <dbReference type="ChEBI" id="CHEBI:29105"/>
    </ligand>
</feature>
<sequence length="844" mass="99753">MDEKCRLCRKDELVFSESIFSYRCGNEQISEIIMKICPIVQIEFDDGLPTRICQQCLTILISAYELQKTSLESDNFYRLHYGSQIFPNLEVEQENLELIKIEDVRSSSDDLNEEMSEYSEENSYDSKARRKSYQQKLLFKPRPIQGQKGKLDSKTIYACNFCNTKLMRRSNISRHMLSLHDPTMKPFACIYCPFRFDDEEKKKLHEQRNHLHDVPSIIFCNICGASGSYQSGIDQHIQDDHCCENDSTENFLVKRRSEKFHPLPLSNQLPSLKYEDIWYKCNFCHKALKHKKNILRHIRRKHDPENLPFGCKLCIERFENIEQLNEHKKKHEKDDKIPLNVIFCEICGISGDNMEGMQNHKTDDHSLTLVKINKRIEVENLPICEPNKKSFSKFHPRVVPGFEHLKYDEIPYICNFCNKQLKPRKNLIRHMKRKHDPDELPFACRFCVERFVTIIECGKHESFHDHEPRILFCDICGASGDNKIGMENHMTDDHLKRNLENSLQSKQISESNESLNKCSKCDETFSTKFQLRNHEWLIHLKLYRQLNSEEVKQEMKCCACDETFATEISLLQHANIHRKEFGNVKCSHCPTPIRSFDKFLKHLQYHMKPKTHECTKCRKIFPFDSKMIEHIKSHRRKFNDKVICPKCPGKFRNNKFLEIHDKIKHCNQTLFMCPICAKSLSSEWALDNHIRYVHSTEDQRKHKCKFCPKKFTHKSKLNIHEATHSTERPFMCQICPARFKHKDGLVVHIRRHDGTLPKNFKCDQCSIRFVDRHRLAQHLLTHSGIKPHQCNYCDRSYTSKGDLVKHLQKSHIGNAVYRCEKCPEAFPRLIQLREHLQVHYEETQ</sequence>
<feature type="binding site" evidence="8">
    <location>
        <position position="56"/>
    </location>
    <ligand>
        <name>Zn(2+)</name>
        <dbReference type="ChEBI" id="CHEBI:29105"/>
    </ligand>
</feature>
<evidence type="ECO:0000259" key="9">
    <source>
        <dbReference type="PROSITE" id="PS50157"/>
    </source>
</evidence>
<evidence type="ECO:0000256" key="5">
    <source>
        <dbReference type="ARBA" id="ARBA00022833"/>
    </source>
</evidence>
<feature type="domain" description="C2H2-type" evidence="9">
    <location>
        <begin position="612"/>
        <end position="639"/>
    </location>
</feature>
<feature type="domain" description="C2H2-type" evidence="9">
    <location>
        <begin position="309"/>
        <end position="336"/>
    </location>
</feature>